<sequence length="176" mass="18610">MALGWVCLATAAAAGAACSGSESNNGGGGGACPPPSQKYPLTAAYADHACLHVLHGPWEKFPADADPASTKTELRNTHYAYTVELPSTADGAHAGAVYFEPRSTEGFAFFRTSDTPFTLQTRDGAQICPVASYEVKASCSELRRVDFFDLTRKSEYPLRLGPTSESSVMVIVEAAP</sequence>
<evidence type="ECO:0000256" key="1">
    <source>
        <dbReference type="SAM" id="SignalP"/>
    </source>
</evidence>
<gene>
    <name evidence="2" type="ORF">LZC94_42890</name>
</gene>
<accession>A0ABZ2LW56</accession>
<protein>
    <recommendedName>
        <fullName evidence="4">Lipoprotein</fullName>
    </recommendedName>
</protein>
<evidence type="ECO:0000313" key="3">
    <source>
        <dbReference type="Proteomes" id="UP001370348"/>
    </source>
</evidence>
<feature type="signal peptide" evidence="1">
    <location>
        <begin position="1"/>
        <end position="16"/>
    </location>
</feature>
<reference evidence="2 3" key="1">
    <citation type="submission" date="2021-12" db="EMBL/GenBank/DDBJ databases">
        <title>Discovery of the Pendulisporaceae a myxobacterial family with distinct sporulation behavior and unique specialized metabolism.</title>
        <authorList>
            <person name="Garcia R."/>
            <person name="Popoff A."/>
            <person name="Bader C.D."/>
            <person name="Loehr J."/>
            <person name="Walesch S."/>
            <person name="Walt C."/>
            <person name="Boldt J."/>
            <person name="Bunk B."/>
            <person name="Haeckl F.J.F.P.J."/>
            <person name="Gunesch A.P."/>
            <person name="Birkelbach J."/>
            <person name="Nuebel U."/>
            <person name="Pietschmann T."/>
            <person name="Bach T."/>
            <person name="Mueller R."/>
        </authorList>
    </citation>
    <scope>NUCLEOTIDE SEQUENCE [LARGE SCALE GENOMIC DNA]</scope>
    <source>
        <strain evidence="2 3">MSr11954</strain>
    </source>
</reference>
<organism evidence="2 3">
    <name type="scientific">Pendulispora albinea</name>
    <dbReference type="NCBI Taxonomy" id="2741071"/>
    <lineage>
        <taxon>Bacteria</taxon>
        <taxon>Pseudomonadati</taxon>
        <taxon>Myxococcota</taxon>
        <taxon>Myxococcia</taxon>
        <taxon>Myxococcales</taxon>
        <taxon>Sorangiineae</taxon>
        <taxon>Pendulisporaceae</taxon>
        <taxon>Pendulispora</taxon>
    </lineage>
</organism>
<proteinExistence type="predicted"/>
<evidence type="ECO:0008006" key="4">
    <source>
        <dbReference type="Google" id="ProtNLM"/>
    </source>
</evidence>
<dbReference type="RefSeq" id="WP_394824182.1">
    <property type="nucleotide sequence ID" value="NZ_CP089984.1"/>
</dbReference>
<keyword evidence="3" id="KW-1185">Reference proteome</keyword>
<feature type="chain" id="PRO_5045899390" description="Lipoprotein" evidence="1">
    <location>
        <begin position="17"/>
        <end position="176"/>
    </location>
</feature>
<evidence type="ECO:0000313" key="2">
    <source>
        <dbReference type="EMBL" id="WXB14560.1"/>
    </source>
</evidence>
<name>A0ABZ2LW56_9BACT</name>
<keyword evidence="1" id="KW-0732">Signal</keyword>
<dbReference type="EMBL" id="CP089984">
    <property type="protein sequence ID" value="WXB14560.1"/>
    <property type="molecule type" value="Genomic_DNA"/>
</dbReference>
<dbReference type="Proteomes" id="UP001370348">
    <property type="component" value="Chromosome"/>
</dbReference>